<organism evidence="3 4">
    <name type="scientific">Candidatus Iainarchaeum sp</name>
    <dbReference type="NCBI Taxonomy" id="3101447"/>
    <lineage>
        <taxon>Archaea</taxon>
        <taxon>Candidatus Iainarchaeota</taxon>
        <taxon>Candidatus Iainarchaeia</taxon>
        <taxon>Candidatus Iainarchaeales</taxon>
        <taxon>Candidatus Iainarchaeaceae</taxon>
        <taxon>Candidatus Iainarchaeum</taxon>
    </lineage>
</organism>
<feature type="coiled-coil region" evidence="1">
    <location>
        <begin position="225"/>
        <end position="264"/>
    </location>
</feature>
<evidence type="ECO:0000313" key="3">
    <source>
        <dbReference type="EMBL" id="NMA44246.1"/>
    </source>
</evidence>
<feature type="transmembrane region" description="Helical" evidence="2">
    <location>
        <begin position="7"/>
        <end position="24"/>
    </location>
</feature>
<feature type="transmembrane region" description="Helical" evidence="2">
    <location>
        <begin position="36"/>
        <end position="62"/>
    </location>
</feature>
<evidence type="ECO:0000256" key="1">
    <source>
        <dbReference type="SAM" id="Coils"/>
    </source>
</evidence>
<dbReference type="EMBL" id="JAAZKV010000002">
    <property type="protein sequence ID" value="NMA44246.1"/>
    <property type="molecule type" value="Genomic_DNA"/>
</dbReference>
<dbReference type="AlphaFoldDB" id="A0A7K4BYB6"/>
<proteinExistence type="predicted"/>
<keyword evidence="1" id="KW-0175">Coiled coil</keyword>
<reference evidence="3 4" key="1">
    <citation type="journal article" date="2020" name="Biotechnol. Biofuels">
        <title>New insights from the biogas microbiome by comprehensive genome-resolved metagenomics of nearly 1600 species originating from multiple anaerobic digesters.</title>
        <authorList>
            <person name="Campanaro S."/>
            <person name="Treu L."/>
            <person name="Rodriguez-R L.M."/>
            <person name="Kovalovszki A."/>
            <person name="Ziels R.M."/>
            <person name="Maus I."/>
            <person name="Zhu X."/>
            <person name="Kougias P.G."/>
            <person name="Basile A."/>
            <person name="Luo G."/>
            <person name="Schluter A."/>
            <person name="Konstantinidis K.T."/>
            <person name="Angelidaki I."/>
        </authorList>
    </citation>
    <scope>NUCLEOTIDE SEQUENCE [LARGE SCALE GENOMIC DNA]</scope>
    <source>
        <strain evidence="3">AS22ysBPME_79</strain>
    </source>
</reference>
<protein>
    <submittedName>
        <fullName evidence="3">Uncharacterized protein</fullName>
    </submittedName>
</protein>
<evidence type="ECO:0000256" key="2">
    <source>
        <dbReference type="SAM" id="Phobius"/>
    </source>
</evidence>
<keyword evidence="2" id="KW-1133">Transmembrane helix</keyword>
<dbReference type="Proteomes" id="UP000526302">
    <property type="component" value="Unassembled WGS sequence"/>
</dbReference>
<gene>
    <name evidence="3" type="ORF">GX950_00325</name>
</gene>
<sequence length="272" mass="31618">MKKIIQIILIVVFFVLAIITPPIVVSMIPEELINEFGVLLILVPIIIVIVLLAILLFIISLVSGTKQITENSFQKLRTRQEKVSDKIRNSNNFNEFSVEELKQKRDLIKIELGNLEKQFLKNKISKELFDKTTREKHEQLIKIETLIDSKSKINLSEKEIKIINEVSTDKKKILKGLFEQKLLKTHELSLTEKSYYRKKIDEVTYLKISSNIKKEIISIDSQIDLINKNDEINKLKAQLKKAAKEIVKQKKNTKTRNLEEILQEDVIDQLDL</sequence>
<evidence type="ECO:0000313" key="4">
    <source>
        <dbReference type="Proteomes" id="UP000526302"/>
    </source>
</evidence>
<name>A0A7K4BYB6_9ARCH</name>
<keyword evidence="2" id="KW-0472">Membrane</keyword>
<comment type="caution">
    <text evidence="3">The sequence shown here is derived from an EMBL/GenBank/DDBJ whole genome shotgun (WGS) entry which is preliminary data.</text>
</comment>
<accession>A0A7K4BYB6</accession>
<keyword evidence="2" id="KW-0812">Transmembrane</keyword>